<feature type="compositionally biased region" description="Low complexity" evidence="2">
    <location>
        <begin position="603"/>
        <end position="615"/>
    </location>
</feature>
<dbReference type="GeneID" id="34621413"/>
<dbReference type="Gene3D" id="1.25.40.10">
    <property type="entry name" value="Tetratricopeptide repeat domain"/>
    <property type="match status" value="1"/>
</dbReference>
<evidence type="ECO:0000256" key="2">
    <source>
        <dbReference type="SAM" id="MobiDB-lite"/>
    </source>
</evidence>
<proteinExistence type="predicted"/>
<name>A0A6P6RWJ0_9EIME</name>
<keyword evidence="3" id="KW-1185">Reference proteome</keyword>
<dbReference type="Proteomes" id="UP000515125">
    <property type="component" value="Unplaced"/>
</dbReference>
<evidence type="ECO:0000313" key="3">
    <source>
        <dbReference type="Proteomes" id="UP000515125"/>
    </source>
</evidence>
<protein>
    <submittedName>
        <fullName evidence="4">Uncharacterized protein LOC34621413</fullName>
    </submittedName>
</protein>
<sequence length="622" mass="67747">MLLHAELLVALAHPEGALDACGMHASTAAAAAAQQLLREYPVQTVCCCGSELARIPAAATEQQQQQQHGEGKKSNPLRSRDGSDSHTGPTSATGSCGCLHFDSLRLFGEALLRNNLQERLLQQLLVTFRQWTFQDPHLLLLAATCHMEEGNKTGVAACRSLLERTRALWEASPLAHLMQAKLGEALDLLGCVEDALRELQGAFLKNPLRPKLLFLLFGSGVLTTQQEAALLAAADYRHCSWALHLAIALSSAAAQMAPMEFLECVRQQRQQQALSQHREHDETLVVLAACEEELRQLEQQKVQQTDQEQLQERLQYPALAAVACRYPTRLLPPLARLSRALEVLSEGLYAAPVYISCCMQLGRAADLLSLLQRLRQQPAMDALRFYAEGVFLVMQSQHVDAIACFRRSIRRSSGGPLLSPVWAPCHVMLGHCLSLAAPQQQQQAACAYEEAVRVLPGALRPRDPRACYELSLARLRANRVCEALPLARAAAAAAGGRKFVFARHLVSIQLARCLLRKAVLPSCSDEEYIQLLLEAHELLQQHVEAAACRCRDGGSSTCCNGCCTEAHSLLRACRILMGEPGEDAYAEPDGLAGSKILTALGETEAGRGATTGPEAMLQDTSS</sequence>
<dbReference type="RefSeq" id="XP_026191722.1">
    <property type="nucleotide sequence ID" value="XM_026335937.1"/>
</dbReference>
<dbReference type="OrthoDB" id="348352at2759"/>
<dbReference type="SUPFAM" id="SSF48452">
    <property type="entry name" value="TPR-like"/>
    <property type="match status" value="1"/>
</dbReference>
<dbReference type="AlphaFoldDB" id="A0A6P6RWJ0"/>
<evidence type="ECO:0000313" key="4">
    <source>
        <dbReference type="RefSeq" id="XP_026191722.1"/>
    </source>
</evidence>
<feature type="coiled-coil region" evidence="1">
    <location>
        <begin position="280"/>
        <end position="314"/>
    </location>
</feature>
<dbReference type="InterPro" id="IPR011990">
    <property type="entry name" value="TPR-like_helical_dom_sf"/>
</dbReference>
<reference evidence="4" key="1">
    <citation type="submission" date="2025-08" db="UniProtKB">
        <authorList>
            <consortium name="RefSeq"/>
        </authorList>
    </citation>
    <scope>IDENTIFICATION</scope>
</reference>
<feature type="region of interest" description="Disordered" evidence="2">
    <location>
        <begin position="59"/>
        <end position="92"/>
    </location>
</feature>
<keyword evidence="1" id="KW-0175">Coiled coil</keyword>
<feature type="region of interest" description="Disordered" evidence="2">
    <location>
        <begin position="603"/>
        <end position="622"/>
    </location>
</feature>
<evidence type="ECO:0000256" key="1">
    <source>
        <dbReference type="SAM" id="Coils"/>
    </source>
</evidence>
<feature type="compositionally biased region" description="Basic and acidic residues" evidence="2">
    <location>
        <begin position="69"/>
        <end position="84"/>
    </location>
</feature>
<accession>A0A6P6RWJ0</accession>
<organism evidence="3 4">
    <name type="scientific">Cyclospora cayetanensis</name>
    <dbReference type="NCBI Taxonomy" id="88456"/>
    <lineage>
        <taxon>Eukaryota</taxon>
        <taxon>Sar</taxon>
        <taxon>Alveolata</taxon>
        <taxon>Apicomplexa</taxon>
        <taxon>Conoidasida</taxon>
        <taxon>Coccidia</taxon>
        <taxon>Eucoccidiorida</taxon>
        <taxon>Eimeriorina</taxon>
        <taxon>Eimeriidae</taxon>
        <taxon>Cyclospora</taxon>
    </lineage>
</organism>
<gene>
    <name evidence="4" type="primary">LOC34621413</name>
</gene>